<dbReference type="CDD" id="cd01318">
    <property type="entry name" value="DHOase_IIb"/>
    <property type="match status" value="1"/>
</dbReference>
<dbReference type="SUPFAM" id="SSF51556">
    <property type="entry name" value="Metallo-dependent hydrolases"/>
    <property type="match status" value="1"/>
</dbReference>
<keyword evidence="8" id="KW-1185">Reference proteome</keyword>
<comment type="similarity">
    <text evidence="3">Belongs to the metallo-dependent hydrolases superfamily. DHOase family. Class I DHOase subfamily.</text>
</comment>
<dbReference type="eggNOG" id="COG0044">
    <property type="taxonomic scope" value="Bacteria"/>
</dbReference>
<evidence type="ECO:0000256" key="5">
    <source>
        <dbReference type="ARBA" id="ARBA00022801"/>
    </source>
</evidence>
<keyword evidence="4" id="KW-0479">Metal-binding</keyword>
<dbReference type="InterPro" id="IPR032466">
    <property type="entry name" value="Metal_Hydrolase"/>
</dbReference>
<evidence type="ECO:0000256" key="2">
    <source>
        <dbReference type="ARBA" id="ARBA00002368"/>
    </source>
</evidence>
<dbReference type="SUPFAM" id="SSF51338">
    <property type="entry name" value="Composite domain of metallo-dependent hydrolases"/>
    <property type="match status" value="1"/>
</dbReference>
<evidence type="ECO:0000256" key="3">
    <source>
        <dbReference type="ARBA" id="ARBA00010286"/>
    </source>
</evidence>
<dbReference type="InterPro" id="IPR050138">
    <property type="entry name" value="DHOase/Allantoinase_Hydrolase"/>
</dbReference>
<dbReference type="InterPro" id="IPR002195">
    <property type="entry name" value="Dihydroorotase_CS"/>
</dbReference>
<organism evidence="7 8">
    <name type="scientific">Lysobacter dokdonensis DS-58</name>
    <dbReference type="NCBI Taxonomy" id="1300345"/>
    <lineage>
        <taxon>Bacteria</taxon>
        <taxon>Pseudomonadati</taxon>
        <taxon>Pseudomonadota</taxon>
        <taxon>Gammaproteobacteria</taxon>
        <taxon>Lysobacterales</taxon>
        <taxon>Lysobacteraceae</taxon>
        <taxon>Noviluteimonas</taxon>
    </lineage>
</organism>
<dbReference type="EMBL" id="JRKJ01000018">
    <property type="protein sequence ID" value="KGQ18518.1"/>
    <property type="molecule type" value="Genomic_DNA"/>
</dbReference>
<accession>A0A0A2WFJ1</accession>
<protein>
    <submittedName>
        <fullName evidence="7">Dihydroorotase</fullName>
    </submittedName>
</protein>
<dbReference type="PROSITE" id="PS00483">
    <property type="entry name" value="DIHYDROOROTASE_2"/>
    <property type="match status" value="1"/>
</dbReference>
<feature type="domain" description="Amidohydrolase-related" evidence="6">
    <location>
        <begin position="56"/>
        <end position="431"/>
    </location>
</feature>
<dbReference type="GO" id="GO:0006145">
    <property type="term" value="P:purine nucleobase catabolic process"/>
    <property type="evidence" value="ECO:0007669"/>
    <property type="project" value="TreeGrafter"/>
</dbReference>
<dbReference type="Gene3D" id="2.30.40.10">
    <property type="entry name" value="Urease, subunit C, domain 1"/>
    <property type="match status" value="1"/>
</dbReference>
<dbReference type="OrthoDB" id="5687299at2"/>
<dbReference type="NCBIfam" id="NF006688">
    <property type="entry name" value="PRK09236.1"/>
    <property type="match status" value="1"/>
</dbReference>
<dbReference type="GO" id="GO:0046872">
    <property type="term" value="F:metal ion binding"/>
    <property type="evidence" value="ECO:0007669"/>
    <property type="project" value="UniProtKB-KW"/>
</dbReference>
<proteinExistence type="inferred from homology"/>
<dbReference type="GO" id="GO:0005737">
    <property type="term" value="C:cytoplasm"/>
    <property type="evidence" value="ECO:0007669"/>
    <property type="project" value="TreeGrafter"/>
</dbReference>
<dbReference type="RefSeq" id="WP_036169791.1">
    <property type="nucleotide sequence ID" value="NZ_JRKJ01000018.1"/>
</dbReference>
<dbReference type="PANTHER" id="PTHR43668:SF4">
    <property type="entry name" value="ALLANTOINASE"/>
    <property type="match status" value="1"/>
</dbReference>
<name>A0A0A2WFJ1_9GAMM</name>
<comment type="function">
    <text evidence="2">Catalyzes the reversible cyclization of carbamoyl aspartate to dihydroorotate.</text>
</comment>
<gene>
    <name evidence="7" type="ORF">LF41_543</name>
</gene>
<dbReference type="PATRIC" id="fig|1300345.3.peg.2215"/>
<dbReference type="PANTHER" id="PTHR43668">
    <property type="entry name" value="ALLANTOINASE"/>
    <property type="match status" value="1"/>
</dbReference>
<evidence type="ECO:0000256" key="1">
    <source>
        <dbReference type="ARBA" id="ARBA00001947"/>
    </source>
</evidence>
<evidence type="ECO:0000313" key="7">
    <source>
        <dbReference type="EMBL" id="KGQ18518.1"/>
    </source>
</evidence>
<dbReference type="GO" id="GO:0004038">
    <property type="term" value="F:allantoinase activity"/>
    <property type="evidence" value="ECO:0007669"/>
    <property type="project" value="TreeGrafter"/>
</dbReference>
<evidence type="ECO:0000313" key="8">
    <source>
        <dbReference type="Proteomes" id="UP000030518"/>
    </source>
</evidence>
<dbReference type="STRING" id="1300345.LF41_543"/>
<dbReference type="Gene3D" id="3.20.20.140">
    <property type="entry name" value="Metal-dependent hydrolases"/>
    <property type="match status" value="1"/>
</dbReference>
<evidence type="ECO:0000259" key="6">
    <source>
        <dbReference type="Pfam" id="PF01979"/>
    </source>
</evidence>
<sequence length="453" mass="49434">MPATSKPTLIVNARLVNEGREFEGDLRIENGRISAIGSGLSPRDGEHVVDAAGRRLLPGMIDDQVHFREPGMEYKADMATESAAAVAGGLTSFMDMPNTNPPTLDSAALEDKYKRATGRAWGNFGFYMGASNDNIEAIRALDPLRAPGIKVFMGASTGNMLVDNPETLDAIFRDAPTPIITHCEDTPMIDAELAIYKAKYGDDIPAACHADIRSRQACMKSTLLALELARRNDTRLHVLHISTADELALFERGPLIRADGTRKRITAETCIHFLRFDRADYATLGHLIKCNPSIKDASDREALIAAVAEDVIDVLATDHAPHTLEEKSRPYTGAPSGLPLVQYALLAALELVHEGRLTNAQVVQKVSHAPAQLFDVAQRGYLREGYMADLVLIDDTPLTVRREDVLSKCGWSPFEGRTFHSRIGATWVNGVLAWDGSQLVGGPNGQRLEFARV</sequence>
<reference evidence="7 8" key="1">
    <citation type="submission" date="2014-09" db="EMBL/GenBank/DDBJ databases">
        <title>Genome sequences of Lysobacter dokdonensis DS-58.</title>
        <authorList>
            <person name="Kim J.F."/>
            <person name="Kwak M.-J."/>
        </authorList>
    </citation>
    <scope>NUCLEOTIDE SEQUENCE [LARGE SCALE GENOMIC DNA]</scope>
    <source>
        <strain evidence="7 8">DS-58</strain>
    </source>
</reference>
<dbReference type="Pfam" id="PF01979">
    <property type="entry name" value="Amidohydro_1"/>
    <property type="match status" value="1"/>
</dbReference>
<comment type="caution">
    <text evidence="7">The sequence shown here is derived from an EMBL/GenBank/DDBJ whole genome shotgun (WGS) entry which is preliminary data.</text>
</comment>
<keyword evidence="5" id="KW-0378">Hydrolase</keyword>
<comment type="cofactor">
    <cofactor evidence="1">
        <name>Zn(2+)</name>
        <dbReference type="ChEBI" id="CHEBI:29105"/>
    </cofactor>
</comment>
<dbReference type="AlphaFoldDB" id="A0A0A2WFJ1"/>
<evidence type="ECO:0000256" key="4">
    <source>
        <dbReference type="ARBA" id="ARBA00022723"/>
    </source>
</evidence>
<dbReference type="Proteomes" id="UP000030518">
    <property type="component" value="Unassembled WGS sequence"/>
</dbReference>
<dbReference type="InterPro" id="IPR006680">
    <property type="entry name" value="Amidohydro-rel"/>
</dbReference>
<dbReference type="InterPro" id="IPR011059">
    <property type="entry name" value="Metal-dep_hydrolase_composite"/>
</dbReference>